<keyword evidence="3" id="KW-1185">Reference proteome</keyword>
<gene>
    <name evidence="2" type="ORF">DPMN_173589</name>
</gene>
<evidence type="ECO:0000256" key="1">
    <source>
        <dbReference type="SAM" id="MobiDB-lite"/>
    </source>
</evidence>
<dbReference type="EMBL" id="JAIWYP010000009">
    <property type="protein sequence ID" value="KAH3772251.1"/>
    <property type="molecule type" value="Genomic_DNA"/>
</dbReference>
<feature type="region of interest" description="Disordered" evidence="1">
    <location>
        <begin position="1"/>
        <end position="26"/>
    </location>
</feature>
<reference evidence="2" key="1">
    <citation type="journal article" date="2019" name="bioRxiv">
        <title>The Genome of the Zebra Mussel, Dreissena polymorpha: A Resource for Invasive Species Research.</title>
        <authorList>
            <person name="McCartney M.A."/>
            <person name="Auch B."/>
            <person name="Kono T."/>
            <person name="Mallez S."/>
            <person name="Zhang Y."/>
            <person name="Obille A."/>
            <person name="Becker A."/>
            <person name="Abrahante J.E."/>
            <person name="Garbe J."/>
            <person name="Badalamenti J.P."/>
            <person name="Herman A."/>
            <person name="Mangelson H."/>
            <person name="Liachko I."/>
            <person name="Sullivan S."/>
            <person name="Sone E.D."/>
            <person name="Koren S."/>
            <person name="Silverstein K.A.T."/>
            <person name="Beckman K.B."/>
            <person name="Gohl D.M."/>
        </authorList>
    </citation>
    <scope>NUCLEOTIDE SEQUENCE</scope>
    <source>
        <strain evidence="2">Duluth1</strain>
        <tissue evidence="2">Whole animal</tissue>
    </source>
</reference>
<protein>
    <submittedName>
        <fullName evidence="2">Uncharacterized protein</fullName>
    </submittedName>
</protein>
<dbReference type="Proteomes" id="UP000828390">
    <property type="component" value="Unassembled WGS sequence"/>
</dbReference>
<dbReference type="AlphaFoldDB" id="A0A9D4IEC2"/>
<accession>A0A9D4IEC2</accession>
<comment type="caution">
    <text evidence="2">The sequence shown here is derived from an EMBL/GenBank/DDBJ whole genome shotgun (WGS) entry which is preliminary data.</text>
</comment>
<sequence length="50" mass="5542">MAEEMQTPWTLSASSEHNSGMQDFTDLTYTSIPQHTDSTEACINGDSFDL</sequence>
<feature type="compositionally biased region" description="Polar residues" evidence="1">
    <location>
        <begin position="7"/>
        <end position="26"/>
    </location>
</feature>
<evidence type="ECO:0000313" key="3">
    <source>
        <dbReference type="Proteomes" id="UP000828390"/>
    </source>
</evidence>
<name>A0A9D4IEC2_DREPO</name>
<proteinExistence type="predicted"/>
<evidence type="ECO:0000313" key="2">
    <source>
        <dbReference type="EMBL" id="KAH3772251.1"/>
    </source>
</evidence>
<reference evidence="2" key="2">
    <citation type="submission" date="2020-11" db="EMBL/GenBank/DDBJ databases">
        <authorList>
            <person name="McCartney M.A."/>
            <person name="Auch B."/>
            <person name="Kono T."/>
            <person name="Mallez S."/>
            <person name="Becker A."/>
            <person name="Gohl D.M."/>
            <person name="Silverstein K.A.T."/>
            <person name="Koren S."/>
            <person name="Bechman K.B."/>
            <person name="Herman A."/>
            <person name="Abrahante J.E."/>
            <person name="Garbe J."/>
        </authorList>
    </citation>
    <scope>NUCLEOTIDE SEQUENCE</scope>
    <source>
        <strain evidence="2">Duluth1</strain>
        <tissue evidence="2">Whole animal</tissue>
    </source>
</reference>
<organism evidence="2 3">
    <name type="scientific">Dreissena polymorpha</name>
    <name type="common">Zebra mussel</name>
    <name type="synonym">Mytilus polymorpha</name>
    <dbReference type="NCBI Taxonomy" id="45954"/>
    <lineage>
        <taxon>Eukaryota</taxon>
        <taxon>Metazoa</taxon>
        <taxon>Spiralia</taxon>
        <taxon>Lophotrochozoa</taxon>
        <taxon>Mollusca</taxon>
        <taxon>Bivalvia</taxon>
        <taxon>Autobranchia</taxon>
        <taxon>Heteroconchia</taxon>
        <taxon>Euheterodonta</taxon>
        <taxon>Imparidentia</taxon>
        <taxon>Neoheterodontei</taxon>
        <taxon>Myida</taxon>
        <taxon>Dreissenoidea</taxon>
        <taxon>Dreissenidae</taxon>
        <taxon>Dreissena</taxon>
    </lineage>
</organism>